<dbReference type="EMBL" id="LAQS01000026">
    <property type="protein sequence ID" value="KKZ72512.1"/>
    <property type="molecule type" value="Genomic_DNA"/>
</dbReference>
<organism evidence="8 9">
    <name type="scientific">Streptomyces showdoensis</name>
    <dbReference type="NCBI Taxonomy" id="68268"/>
    <lineage>
        <taxon>Bacteria</taxon>
        <taxon>Bacillati</taxon>
        <taxon>Actinomycetota</taxon>
        <taxon>Actinomycetes</taxon>
        <taxon>Kitasatosporales</taxon>
        <taxon>Streptomycetaceae</taxon>
        <taxon>Streptomyces</taxon>
    </lineage>
</organism>
<dbReference type="PROSITE" id="PS50850">
    <property type="entry name" value="MFS"/>
    <property type="match status" value="1"/>
</dbReference>
<sequence>MAVAIPAQLYLAIPLAAPVGAHYGTSAGSAAWTGSAFSLAYALGFLLFGPLSDRYGRRPVLVAGALALAAVTALVPLSPSYGWFLALRALQGLAAATFAPVALAYVAEHAPATRRPLALSLLTTGLLGAGPAGQALGQAVAGAHAWRAAFWPAAVLYLAAALLFRRLLGVGSTDASAGVGTALRSMGRLLRTPAVVAVFCAAPTVFGSFVALYAVLGRHLAAEHGYSSTGLLGVQALGALGLVVAPLVSRYAGARGPRFLAVTGFLTALGGLLLAQATAGSALPIAGSVVFVAGIGLVVPGLVGLLHQLAPHARGAAVSVNTAVLFLGASLGQTFAASASYHEVGTVAAVALTAAAGAVAATGRLAGGRAGA</sequence>
<evidence type="ECO:0000259" key="7">
    <source>
        <dbReference type="PROSITE" id="PS50850"/>
    </source>
</evidence>
<feature type="transmembrane region" description="Helical" evidence="6">
    <location>
        <begin position="189"/>
        <end position="216"/>
    </location>
</feature>
<evidence type="ECO:0000256" key="6">
    <source>
        <dbReference type="SAM" id="Phobius"/>
    </source>
</evidence>
<evidence type="ECO:0000256" key="3">
    <source>
        <dbReference type="ARBA" id="ARBA00022692"/>
    </source>
</evidence>
<keyword evidence="4 6" id="KW-1133">Transmembrane helix</keyword>
<feature type="transmembrane region" description="Helical" evidence="6">
    <location>
        <begin position="285"/>
        <end position="306"/>
    </location>
</feature>
<feature type="transmembrane region" description="Helical" evidence="6">
    <location>
        <begin position="228"/>
        <end position="247"/>
    </location>
</feature>
<dbReference type="Proteomes" id="UP000265325">
    <property type="component" value="Unassembled WGS sequence"/>
</dbReference>
<comment type="caution">
    <text evidence="8">The sequence shown here is derived from an EMBL/GenBank/DDBJ whole genome shotgun (WGS) entry which is preliminary data.</text>
</comment>
<dbReference type="GO" id="GO:0005886">
    <property type="term" value="C:plasma membrane"/>
    <property type="evidence" value="ECO:0007669"/>
    <property type="project" value="UniProtKB-SubCell"/>
</dbReference>
<evidence type="ECO:0000256" key="4">
    <source>
        <dbReference type="ARBA" id="ARBA00022989"/>
    </source>
</evidence>
<feature type="transmembrane region" description="Helical" evidence="6">
    <location>
        <begin position="318"/>
        <end position="341"/>
    </location>
</feature>
<dbReference type="GO" id="GO:0022857">
    <property type="term" value="F:transmembrane transporter activity"/>
    <property type="evidence" value="ECO:0007669"/>
    <property type="project" value="InterPro"/>
</dbReference>
<evidence type="ECO:0000256" key="5">
    <source>
        <dbReference type="ARBA" id="ARBA00023136"/>
    </source>
</evidence>
<protein>
    <recommendedName>
        <fullName evidence="7">Major facilitator superfamily (MFS) profile domain-containing protein</fullName>
    </recommendedName>
</protein>
<dbReference type="Pfam" id="PF07690">
    <property type="entry name" value="MFS_1"/>
    <property type="match status" value="1"/>
</dbReference>
<name>A0A2P2GLX8_STREW</name>
<gene>
    <name evidence="8" type="ORF">VO63_18005</name>
</gene>
<evidence type="ECO:0000313" key="8">
    <source>
        <dbReference type="EMBL" id="KKZ72512.1"/>
    </source>
</evidence>
<keyword evidence="9" id="KW-1185">Reference proteome</keyword>
<feature type="domain" description="Major facilitator superfamily (MFS) profile" evidence="7">
    <location>
        <begin position="1"/>
        <end position="369"/>
    </location>
</feature>
<feature type="transmembrane region" description="Helical" evidence="6">
    <location>
        <begin position="149"/>
        <end position="168"/>
    </location>
</feature>
<dbReference type="Gene3D" id="1.20.1250.20">
    <property type="entry name" value="MFS general substrate transporter like domains"/>
    <property type="match status" value="1"/>
</dbReference>
<feature type="transmembrane region" description="Helical" evidence="6">
    <location>
        <begin position="347"/>
        <end position="367"/>
    </location>
</feature>
<dbReference type="PANTHER" id="PTHR43124">
    <property type="entry name" value="PURINE EFFLUX PUMP PBUE"/>
    <property type="match status" value="1"/>
</dbReference>
<keyword evidence="2" id="KW-1003">Cell membrane</keyword>
<feature type="transmembrane region" description="Helical" evidence="6">
    <location>
        <begin position="60"/>
        <end position="77"/>
    </location>
</feature>
<evidence type="ECO:0000313" key="9">
    <source>
        <dbReference type="Proteomes" id="UP000265325"/>
    </source>
</evidence>
<dbReference type="SUPFAM" id="SSF103473">
    <property type="entry name" value="MFS general substrate transporter"/>
    <property type="match status" value="1"/>
</dbReference>
<dbReference type="AlphaFoldDB" id="A0A2P2GLX8"/>
<keyword evidence="3 6" id="KW-0812">Transmembrane</keyword>
<feature type="transmembrane region" description="Helical" evidence="6">
    <location>
        <begin position="83"/>
        <end position="105"/>
    </location>
</feature>
<feature type="transmembrane region" description="Helical" evidence="6">
    <location>
        <begin position="31"/>
        <end position="48"/>
    </location>
</feature>
<reference evidence="8 9" key="1">
    <citation type="submission" date="2015-05" db="EMBL/GenBank/DDBJ databases">
        <title>Draft Genome assembly of Streptomyces showdoensis.</title>
        <authorList>
            <person name="Thapa K.K."/>
            <person name="Metsa-Ketela M."/>
        </authorList>
    </citation>
    <scope>NUCLEOTIDE SEQUENCE [LARGE SCALE GENOMIC DNA]</scope>
    <source>
        <strain evidence="8 9">ATCC 15227</strain>
    </source>
</reference>
<dbReference type="InterPro" id="IPR036259">
    <property type="entry name" value="MFS_trans_sf"/>
</dbReference>
<dbReference type="InterPro" id="IPR050189">
    <property type="entry name" value="MFS_Efflux_Transporters"/>
</dbReference>
<comment type="subcellular location">
    <subcellularLocation>
        <location evidence="1">Cell membrane</location>
        <topology evidence="1">Multi-pass membrane protein</topology>
    </subcellularLocation>
</comment>
<dbReference type="PANTHER" id="PTHR43124:SF3">
    <property type="entry name" value="CHLORAMPHENICOL EFFLUX PUMP RV0191"/>
    <property type="match status" value="1"/>
</dbReference>
<keyword evidence="5 6" id="KW-0472">Membrane</keyword>
<evidence type="ECO:0000256" key="1">
    <source>
        <dbReference type="ARBA" id="ARBA00004651"/>
    </source>
</evidence>
<accession>A0A2P2GLX8</accession>
<dbReference type="InterPro" id="IPR020846">
    <property type="entry name" value="MFS_dom"/>
</dbReference>
<feature type="transmembrane region" description="Helical" evidence="6">
    <location>
        <begin position="117"/>
        <end position="137"/>
    </location>
</feature>
<evidence type="ECO:0000256" key="2">
    <source>
        <dbReference type="ARBA" id="ARBA00022475"/>
    </source>
</evidence>
<feature type="transmembrane region" description="Helical" evidence="6">
    <location>
        <begin position="259"/>
        <end position="279"/>
    </location>
</feature>
<dbReference type="InterPro" id="IPR011701">
    <property type="entry name" value="MFS"/>
</dbReference>
<proteinExistence type="predicted"/>